<dbReference type="OrthoDB" id="126439at2759"/>
<name>A0A484MIV9_9ASTE</name>
<dbReference type="InterPro" id="IPR001878">
    <property type="entry name" value="Znf_CCHC"/>
</dbReference>
<reference evidence="5 6" key="1">
    <citation type="submission" date="2018-04" db="EMBL/GenBank/DDBJ databases">
        <authorList>
            <person name="Vogel A."/>
        </authorList>
    </citation>
    <scope>NUCLEOTIDE SEQUENCE [LARGE SCALE GENOMIC DNA]</scope>
</reference>
<feature type="region of interest" description="Disordered" evidence="2">
    <location>
        <begin position="1056"/>
        <end position="1089"/>
    </location>
</feature>
<keyword evidence="1" id="KW-0863">Zinc-finger</keyword>
<keyword evidence="1" id="KW-0862">Zinc</keyword>
<evidence type="ECO:0000256" key="2">
    <source>
        <dbReference type="SAM" id="MobiDB-lite"/>
    </source>
</evidence>
<feature type="domain" description="Reverse transcriptase" evidence="4">
    <location>
        <begin position="211"/>
        <end position="491"/>
    </location>
</feature>
<dbReference type="Proteomes" id="UP000595140">
    <property type="component" value="Unassembled WGS sequence"/>
</dbReference>
<feature type="domain" description="CCHC-type" evidence="3">
    <location>
        <begin position="1043"/>
        <end position="1059"/>
    </location>
</feature>
<evidence type="ECO:0000259" key="4">
    <source>
        <dbReference type="PROSITE" id="PS50878"/>
    </source>
</evidence>
<dbReference type="InterPro" id="IPR043502">
    <property type="entry name" value="DNA/RNA_pol_sf"/>
</dbReference>
<dbReference type="Pfam" id="PF14223">
    <property type="entry name" value="Retrotran_gag_2"/>
    <property type="match status" value="1"/>
</dbReference>
<dbReference type="GO" id="GO:0008270">
    <property type="term" value="F:zinc ion binding"/>
    <property type="evidence" value="ECO:0007669"/>
    <property type="project" value="UniProtKB-KW"/>
</dbReference>
<dbReference type="AlphaFoldDB" id="A0A484MIV9"/>
<keyword evidence="6" id="KW-1185">Reference proteome</keyword>
<dbReference type="SUPFAM" id="SSF56672">
    <property type="entry name" value="DNA/RNA polymerases"/>
    <property type="match status" value="1"/>
</dbReference>
<dbReference type="EMBL" id="OOIL02003447">
    <property type="protein sequence ID" value="VFQ87964.1"/>
    <property type="molecule type" value="Genomic_DNA"/>
</dbReference>
<sequence>MRGLMNKVFNLRKELHTWNRTVFGNIFSKTKELESSVLEAKLLYDENPSTENRSHLHHQKALLIQATNNEFTYWKQKASIKWIREGDCNTSFFHSIVKERRISQKIHKIKSGDGQWIQDKDDLLKEANFYFQQLYSKKDSENTEDYLSHIPNLLTVDDNSLLTQLPNEKEVKDAIWNLDPLSAAGPDGFTGEFYKNCWDIIKEDVVKAVQEFFLGIPTPKSLNECSIIMIPKKDNPITFEDFRPICLSNFIAKVNTKVISQRLRDLLPKLISEEQGGFVKGRQIHDQILIAQEIIQNLDYKTRGGNIAIKLDMSKAFDRVSWDYLQAILGKLGFDHKFINLILNNLKDTTLSININGYPSKPFQPKRGLKQGDPLSPLLFILAAEGFSRGLHYRVNTLKIEPFNMGRHSQIISHLAFADDLLIFLKGTAQNLARFSNFLKAYEDASGQTINLHKSSFYPPKKTQVAQINRMGNYLGMKRGSLPFKYLGTQIHKGINRLKYCTDLLNHFDHKLKGWYKKFLSQGGRMILIKHVLSSIPLHLLGSSKLPKSVINCLHTKMSNFLWGNKEGKNITGRSGLPFASQKRKEVWVSLTLKPYRKHMVLRCCGAILSITPSGPGLCTTDTQQVWRQLANLLILLIGRDSFQQKPLSIPMRITPSGTPTLVLSSFDKSTTTSSLSLNNSPGLGKTFLLCVFFAGTMKTMRTTHSRIADSVKISGHTLNLVSRSRQLQHMEFALTCRSGGGAIVLTSKVKQNARIHTPSSQGQSSFALLSHPLHVLLEVDPILPRQFCTSTHVRTHRVQGSNEGVGTRVYAYAVLNRVRFMTGIGEGQSTSRLPLFDGTNYSYWKERMRIYIRSTNFQLWLVIKNGEQIPMKKVGETTVPKTEDEFDAEDIKKVENNAKAINMLYCAVNPDDYHKISCCTTAKEMWDKLEKTYANKDLVRKIPRSLTPEWRSKADAIYESIGVSNVTIDGLRGNLKTYKFSILTPYLDEQKQKGIALKATKELVEEVSSDDDNEFGLVIKKFHKFMKKEFKRKGKKYDGPPKCYGCGEIGHIKPRCPRGKNGKDKPGFKKQRAYISWGGDSGESTDQE</sequence>
<keyword evidence="1" id="KW-0479">Metal-binding</keyword>
<evidence type="ECO:0000313" key="5">
    <source>
        <dbReference type="EMBL" id="VFQ87964.1"/>
    </source>
</evidence>
<protein>
    <recommendedName>
        <fullName evidence="7">Reverse transcriptase domain-containing protein</fullName>
    </recommendedName>
</protein>
<dbReference type="InterPro" id="IPR000477">
    <property type="entry name" value="RT_dom"/>
</dbReference>
<accession>A0A484MIV9</accession>
<dbReference type="CDD" id="cd01650">
    <property type="entry name" value="RT_nLTR_like"/>
    <property type="match status" value="1"/>
</dbReference>
<dbReference type="PROSITE" id="PS50878">
    <property type="entry name" value="RT_POL"/>
    <property type="match status" value="1"/>
</dbReference>
<dbReference type="Pfam" id="PF00078">
    <property type="entry name" value="RVT_1"/>
    <property type="match status" value="1"/>
</dbReference>
<proteinExistence type="predicted"/>
<dbReference type="GO" id="GO:0003676">
    <property type="term" value="F:nucleic acid binding"/>
    <property type="evidence" value="ECO:0007669"/>
    <property type="project" value="InterPro"/>
</dbReference>
<dbReference type="PANTHER" id="PTHR31635">
    <property type="entry name" value="REVERSE TRANSCRIPTASE DOMAIN-CONTAINING PROTEIN-RELATED"/>
    <property type="match status" value="1"/>
</dbReference>
<dbReference type="PANTHER" id="PTHR31635:SF196">
    <property type="entry name" value="REVERSE TRANSCRIPTASE DOMAIN-CONTAINING PROTEIN-RELATED"/>
    <property type="match status" value="1"/>
</dbReference>
<organism evidence="5 6">
    <name type="scientific">Cuscuta campestris</name>
    <dbReference type="NCBI Taxonomy" id="132261"/>
    <lineage>
        <taxon>Eukaryota</taxon>
        <taxon>Viridiplantae</taxon>
        <taxon>Streptophyta</taxon>
        <taxon>Embryophyta</taxon>
        <taxon>Tracheophyta</taxon>
        <taxon>Spermatophyta</taxon>
        <taxon>Magnoliopsida</taxon>
        <taxon>eudicotyledons</taxon>
        <taxon>Gunneridae</taxon>
        <taxon>Pentapetalae</taxon>
        <taxon>asterids</taxon>
        <taxon>lamiids</taxon>
        <taxon>Solanales</taxon>
        <taxon>Convolvulaceae</taxon>
        <taxon>Cuscuteae</taxon>
        <taxon>Cuscuta</taxon>
        <taxon>Cuscuta subgen. Grammica</taxon>
        <taxon>Cuscuta sect. Cleistogrammica</taxon>
    </lineage>
</organism>
<gene>
    <name evidence="5" type="ORF">CCAM_LOCUS29740</name>
</gene>
<evidence type="ECO:0000259" key="3">
    <source>
        <dbReference type="PROSITE" id="PS50158"/>
    </source>
</evidence>
<dbReference type="PROSITE" id="PS50158">
    <property type="entry name" value="ZF_CCHC"/>
    <property type="match status" value="1"/>
</dbReference>
<evidence type="ECO:0000256" key="1">
    <source>
        <dbReference type="PROSITE-ProRule" id="PRU00047"/>
    </source>
</evidence>
<evidence type="ECO:0000313" key="6">
    <source>
        <dbReference type="Proteomes" id="UP000595140"/>
    </source>
</evidence>
<evidence type="ECO:0008006" key="7">
    <source>
        <dbReference type="Google" id="ProtNLM"/>
    </source>
</evidence>